<proteinExistence type="predicted"/>
<feature type="non-terminal residue" evidence="1">
    <location>
        <position position="124"/>
    </location>
</feature>
<protein>
    <submittedName>
        <fullName evidence="1">22408_t:CDS:1</fullName>
    </submittedName>
</protein>
<reference evidence="1" key="1">
    <citation type="submission" date="2021-06" db="EMBL/GenBank/DDBJ databases">
        <authorList>
            <person name="Kallberg Y."/>
            <person name="Tangrot J."/>
            <person name="Rosling A."/>
        </authorList>
    </citation>
    <scope>NUCLEOTIDE SEQUENCE</scope>
    <source>
        <strain evidence="1">MA461A</strain>
    </source>
</reference>
<feature type="non-terminal residue" evidence="1">
    <location>
        <position position="1"/>
    </location>
</feature>
<accession>A0ACA9SSF6</accession>
<comment type="caution">
    <text evidence="1">The sequence shown here is derived from an EMBL/GenBank/DDBJ whole genome shotgun (WGS) entry which is preliminary data.</text>
</comment>
<evidence type="ECO:0000313" key="2">
    <source>
        <dbReference type="Proteomes" id="UP000789920"/>
    </source>
</evidence>
<organism evidence="1 2">
    <name type="scientific">Racocetra persica</name>
    <dbReference type="NCBI Taxonomy" id="160502"/>
    <lineage>
        <taxon>Eukaryota</taxon>
        <taxon>Fungi</taxon>
        <taxon>Fungi incertae sedis</taxon>
        <taxon>Mucoromycota</taxon>
        <taxon>Glomeromycotina</taxon>
        <taxon>Glomeromycetes</taxon>
        <taxon>Diversisporales</taxon>
        <taxon>Gigasporaceae</taxon>
        <taxon>Racocetra</taxon>
    </lineage>
</organism>
<gene>
    <name evidence="1" type="ORF">RPERSI_LOCUS34076</name>
</gene>
<keyword evidence="2" id="KW-1185">Reference proteome</keyword>
<dbReference type="EMBL" id="CAJVQC010150605">
    <property type="protein sequence ID" value="CAG8846316.1"/>
    <property type="molecule type" value="Genomic_DNA"/>
</dbReference>
<sequence length="124" mass="14096">MAAKISKPTSSKGDEFKELLVEARKQAKLYEGRPTSYSRRSWKSKRTEFWAPGPEKNHYAPYPPPQPYAQYPPAVQGLPAISVVALVTQHPYVPRKKREQTEGNNEQYGQKQGGGWENPRARGR</sequence>
<name>A0ACA9SSF6_9GLOM</name>
<dbReference type="Proteomes" id="UP000789920">
    <property type="component" value="Unassembled WGS sequence"/>
</dbReference>
<evidence type="ECO:0000313" key="1">
    <source>
        <dbReference type="EMBL" id="CAG8846316.1"/>
    </source>
</evidence>